<feature type="compositionally biased region" description="Basic and acidic residues" evidence="1">
    <location>
        <begin position="900"/>
        <end position="915"/>
    </location>
</feature>
<feature type="compositionally biased region" description="Basic and acidic residues" evidence="1">
    <location>
        <begin position="708"/>
        <end position="726"/>
    </location>
</feature>
<dbReference type="OrthoDB" id="4227485at2759"/>
<feature type="compositionally biased region" description="Basic and acidic residues" evidence="1">
    <location>
        <begin position="683"/>
        <end position="695"/>
    </location>
</feature>
<evidence type="ECO:0000313" key="3">
    <source>
        <dbReference type="Proteomes" id="UP000001699"/>
    </source>
</evidence>
<gene>
    <name evidence="2" type="ORF">AFUB_075340</name>
</gene>
<name>B0Y7X4_ASPFC</name>
<feature type="region of interest" description="Disordered" evidence="1">
    <location>
        <begin position="1134"/>
        <end position="1312"/>
    </location>
</feature>
<dbReference type="InterPro" id="IPR022198">
    <property type="entry name" value="DUF3723"/>
</dbReference>
<reference evidence="2 3" key="1">
    <citation type="journal article" date="2008" name="PLoS Genet.">
        <title>Genomic islands in the pathogenic filamentous fungus Aspergillus fumigatus.</title>
        <authorList>
            <person name="Fedorova N.D."/>
            <person name="Khaldi N."/>
            <person name="Joardar V.S."/>
            <person name="Maiti R."/>
            <person name="Amedeo P."/>
            <person name="Anderson M.J."/>
            <person name="Crabtree J."/>
            <person name="Silva J.C."/>
            <person name="Badger J.H."/>
            <person name="Albarraq A."/>
            <person name="Angiuoli S."/>
            <person name="Bussey H."/>
            <person name="Bowyer P."/>
            <person name="Cotty P.J."/>
            <person name="Dyer P.S."/>
            <person name="Egan A."/>
            <person name="Galens K."/>
            <person name="Fraser-Liggett C.M."/>
            <person name="Haas B.J."/>
            <person name="Inman J.M."/>
            <person name="Kent R."/>
            <person name="Lemieux S."/>
            <person name="Malavazi I."/>
            <person name="Orvis J."/>
            <person name="Roemer T."/>
            <person name="Ronning C.M."/>
            <person name="Sundaram J.P."/>
            <person name="Sutton G."/>
            <person name="Turner G."/>
            <person name="Venter J.C."/>
            <person name="White O.R."/>
            <person name="Whitty B.R."/>
            <person name="Youngman P."/>
            <person name="Wolfe K.H."/>
            <person name="Goldman G.H."/>
            <person name="Wortman J.R."/>
            <person name="Jiang B."/>
            <person name="Denning D.W."/>
            <person name="Nierman W.C."/>
        </authorList>
    </citation>
    <scope>NUCLEOTIDE SEQUENCE [LARGE SCALE GENOMIC DNA]</scope>
    <source>
        <strain evidence="3">CBS 144.89 / FGSC A1163 / CEA10</strain>
    </source>
</reference>
<evidence type="ECO:0000313" key="2">
    <source>
        <dbReference type="EMBL" id="EDP49505.1"/>
    </source>
</evidence>
<feature type="compositionally biased region" description="Basic and acidic residues" evidence="1">
    <location>
        <begin position="1241"/>
        <end position="1256"/>
    </location>
</feature>
<protein>
    <submittedName>
        <fullName evidence="2">Uncharacterized protein</fullName>
    </submittedName>
</protein>
<feature type="compositionally biased region" description="Polar residues" evidence="1">
    <location>
        <begin position="1353"/>
        <end position="1370"/>
    </location>
</feature>
<feature type="compositionally biased region" description="Basic and acidic residues" evidence="1">
    <location>
        <begin position="1058"/>
        <end position="1067"/>
    </location>
</feature>
<organism evidence="2 3">
    <name type="scientific">Aspergillus fumigatus (strain CBS 144.89 / FGSC A1163 / CEA10)</name>
    <name type="common">Neosartorya fumigata</name>
    <dbReference type="NCBI Taxonomy" id="451804"/>
    <lineage>
        <taxon>Eukaryota</taxon>
        <taxon>Fungi</taxon>
        <taxon>Dikarya</taxon>
        <taxon>Ascomycota</taxon>
        <taxon>Pezizomycotina</taxon>
        <taxon>Eurotiomycetes</taxon>
        <taxon>Eurotiomycetidae</taxon>
        <taxon>Eurotiales</taxon>
        <taxon>Aspergillaceae</taxon>
        <taxon>Aspergillus</taxon>
        <taxon>Aspergillus subgen. Fumigati</taxon>
    </lineage>
</organism>
<accession>B0Y7X4</accession>
<dbReference type="Proteomes" id="UP000001699">
    <property type="component" value="Unassembled WGS sequence"/>
</dbReference>
<feature type="region of interest" description="Disordered" evidence="1">
    <location>
        <begin position="571"/>
        <end position="592"/>
    </location>
</feature>
<dbReference type="VEuPathDB" id="FungiDB:AFUB_075340"/>
<feature type="compositionally biased region" description="Polar residues" evidence="1">
    <location>
        <begin position="959"/>
        <end position="969"/>
    </location>
</feature>
<dbReference type="Pfam" id="PF12520">
    <property type="entry name" value="DUF3723"/>
    <property type="match status" value="1"/>
</dbReference>
<dbReference type="HOGENOM" id="CLU_004286_0_0_1"/>
<dbReference type="EMBL" id="DS499599">
    <property type="protein sequence ID" value="EDP49505.1"/>
    <property type="molecule type" value="Genomic_DNA"/>
</dbReference>
<feature type="compositionally biased region" description="Low complexity" evidence="1">
    <location>
        <begin position="577"/>
        <end position="589"/>
    </location>
</feature>
<feature type="region of interest" description="Disordered" evidence="1">
    <location>
        <begin position="1327"/>
        <end position="1373"/>
    </location>
</feature>
<keyword evidence="3" id="KW-1185">Reference proteome</keyword>
<feature type="region of interest" description="Disordered" evidence="1">
    <location>
        <begin position="612"/>
        <end position="1074"/>
    </location>
</feature>
<feature type="compositionally biased region" description="Polar residues" evidence="1">
    <location>
        <begin position="919"/>
        <end position="929"/>
    </location>
</feature>
<feature type="compositionally biased region" description="Basic and acidic residues" evidence="1">
    <location>
        <begin position="612"/>
        <end position="627"/>
    </location>
</feature>
<proteinExistence type="predicted"/>
<feature type="compositionally biased region" description="Basic and acidic residues" evidence="1">
    <location>
        <begin position="781"/>
        <end position="797"/>
    </location>
</feature>
<sequence>MDRSLLTDTELQLTRERNLKYKGTAKVYINQIVAHPSISRGLDPKNVERLCKVFSRDRCRRLDVRNHVTAVVSRQHLEMALASAGVSTVALMTNPPDQYPLLDFPVGQVQCLHGQHRLKAAEELLPPSDQWWTVDLYLDDISSDLQAALVDEYSNEKVPSDGEVYLKVRQYQYEGNARFEERWMARLTANKAKRFRQLTSRVDVRAAFDRLRIIPALLLQGMKFGSIPRAFATNCYEEMVHGLDSLLESWSYYVRGDRAKMLKIDPYTVETLQGLAPSVSVKDAKAVKGLVLSGEVFSKFTSSERKAIWKRLKRRKNIIPSLHTFFQDMWYLEACANCMKRLVNPCQRYPSVKSAFLGVYKMGPNDGDCLIQTSETDFRHQRGSQSIRAELGYRQLWLYAMRHYPQIPREQGSDDLVAKPGHEKADEMILHDMAVLAQRLGFDSPHTQNLIQRSPDRQMARDILLKARKPDRYQYPEDIFESLVTRICECFTEAVPLDHPTSLEPAMAREVKLNERYGLPHRNAQRQDSRLLFLDELHADNVPLDRKVTTLFVRRCFYFAFFGQLPEALPLSPARTSSPSSDGSLPHSPLFVPDDRLLVPVSSVVSPIQRCREGRIDGQSRREIARQDRRRRKQEAKERRRQERRRRRELRQPSPPHDHSPTIQNIEDHDMDEVPGSPLVYPERPESMEGERTNMEVDSPAVPSNADQNDREEMEKSDGCDSDSERASTATQVQFGEESEAASDRADRPLTGIVERTSTEEALAQPAADAPGDLEMELQSEIDRLQRDADERAKDAEQENQGAESPATERAISVRRSMTNVEDALEEGTVHSAIARSKDQAEARQDVLVERAEHQDVGSIASTDRPATPPQASNKKAMTNRDKRQGGIAKWAPYDATTNENRRADRGQRVTRVDFTEVELSSNPRSDSNAPAIEVHTENEPISPQDRLVDFEDPDRSEISPTAPGSNTVPDIVIHSIAEQADIPAAPLEPEVVESRQNSSDEGRVAEPGDLVMVEAVSQPLKASSKKPAQIKVQGQRIDPKWAPYDPTRKENRKRVERHTPGREPQGRQHTRPVTQITFSEIGLPPSQQPLETEASTEHGLLHPEAAIPGHSHTANDLDVPAVAQEQLAAGELQGQVAGTVDNPARRPLGVKTSNLSGAKTAKETRSREQRRKLSRPLGIKAAKRHGKQVKGSVDRASPSGEHRLNLSAVTRPKLPSSAEDAAQTPMANSIPDQGSPEVHLTTRTDVQRTSDTWEKRQRRLSQPMGIKKTRDKVRAQDRQNRNRQGQQNRDPVTESSRAIPHQDGPKSRAEKVVTRINFEDWAKTMVQEEHEASSRPAPEPPTTTEPRAKTASPGNQPTTVVAESSQAATARSARKLLKPRIVVRPAREVRRVPSEPTPNSQAVTIIFRAQGDDGGWKTVHELQVNPSDPSEVERVARKDARNRNATFYDKNLRKLTPAQCFEAAIEDETNTIFMKFDGELVMDEETMASIARDIEL</sequence>
<feature type="compositionally biased region" description="Basic and acidic residues" evidence="1">
    <location>
        <begin position="836"/>
        <end position="856"/>
    </location>
</feature>
<feature type="compositionally biased region" description="Basic and acidic residues" evidence="1">
    <location>
        <begin position="947"/>
        <end position="958"/>
    </location>
</feature>
<evidence type="ECO:0000256" key="1">
    <source>
        <dbReference type="SAM" id="MobiDB-lite"/>
    </source>
</evidence>